<dbReference type="RefSeq" id="WP_194931383.1">
    <property type="nucleotide sequence ID" value="NZ_JADLZT010000006.1"/>
</dbReference>
<comment type="caution">
    <text evidence="1">The sequence shown here is derived from an EMBL/GenBank/DDBJ whole genome shotgun (WGS) entry which is preliminary data.</text>
</comment>
<dbReference type="InterPro" id="IPR019734">
    <property type="entry name" value="TPR_rpt"/>
</dbReference>
<dbReference type="SUPFAM" id="SSF48452">
    <property type="entry name" value="TPR-like"/>
    <property type="match status" value="1"/>
</dbReference>
<reference evidence="1 2" key="1">
    <citation type="submission" date="2020-11" db="EMBL/GenBank/DDBJ databases">
        <title>Draft Genome Sequence and Secondary Metabolite Biosynthetic Potential of the Lysobacter niastensis Type strain DSM 18481.</title>
        <authorList>
            <person name="Turrini P."/>
            <person name="Artuso I."/>
            <person name="Tescari M."/>
            <person name="Lugli G.A."/>
            <person name="Frangipani E."/>
            <person name="Ventura M."/>
            <person name="Visca P."/>
        </authorList>
    </citation>
    <scope>NUCLEOTIDE SEQUENCE [LARGE SCALE GENOMIC DNA]</scope>
    <source>
        <strain evidence="1 2">DSM 18481</strain>
    </source>
</reference>
<dbReference type="Pfam" id="PF13432">
    <property type="entry name" value="TPR_16"/>
    <property type="match status" value="1"/>
</dbReference>
<accession>A0ABS0BAV7</accession>
<dbReference type="SMART" id="SM00028">
    <property type="entry name" value="TPR"/>
    <property type="match status" value="3"/>
</dbReference>
<evidence type="ECO:0000313" key="2">
    <source>
        <dbReference type="Proteomes" id="UP001429984"/>
    </source>
</evidence>
<protein>
    <submittedName>
        <fullName evidence="1">Type IV pilus biogenesis/stability protein PilW</fullName>
    </submittedName>
</protein>
<dbReference type="Proteomes" id="UP001429984">
    <property type="component" value="Unassembled WGS sequence"/>
</dbReference>
<dbReference type="NCBIfam" id="TIGR02521">
    <property type="entry name" value="type_IV_pilW"/>
    <property type="match status" value="1"/>
</dbReference>
<evidence type="ECO:0000313" key="1">
    <source>
        <dbReference type="EMBL" id="MBF6024792.1"/>
    </source>
</evidence>
<sequence length="265" mass="28500">MLVVVAALLSTSCNRLTFVKPDATRKGFDRVAPEVAVGENRRSRETVEARQHLQLAQSKLMQGDYVAAEREARQALKRDPASVDANTLIAVAKERGGDTKGAGPYYQRAVELAPDRGATLNNYGTWLCASARQAESLAWFDRALADPTYGSPSVALANAGACADQAGQGIRADRDLRRAVTMDPDNVVALSALAERELRAGRAFEARAFSERRLAAGPADARSLQLASQIEEKLGDKAAADKYVQRLRAEFPTARGSGIGEEGKQ</sequence>
<dbReference type="Gene3D" id="1.25.40.10">
    <property type="entry name" value="Tetratricopeptide repeat domain"/>
    <property type="match status" value="1"/>
</dbReference>
<dbReference type="InterPro" id="IPR013360">
    <property type="entry name" value="Pilus_4_PilW"/>
</dbReference>
<organism evidence="1 2">
    <name type="scientific">Lysobacter niastensis</name>
    <dbReference type="NCBI Taxonomy" id="380629"/>
    <lineage>
        <taxon>Bacteria</taxon>
        <taxon>Pseudomonadati</taxon>
        <taxon>Pseudomonadota</taxon>
        <taxon>Gammaproteobacteria</taxon>
        <taxon>Lysobacterales</taxon>
        <taxon>Lysobacteraceae</taxon>
        <taxon>Lysobacter</taxon>
    </lineage>
</organism>
<keyword evidence="2" id="KW-1185">Reference proteome</keyword>
<dbReference type="InterPro" id="IPR011990">
    <property type="entry name" value="TPR-like_helical_dom_sf"/>
</dbReference>
<name>A0ABS0BAV7_9GAMM</name>
<gene>
    <name evidence="1" type="primary">pilW</name>
    <name evidence="1" type="ORF">IU514_12215</name>
</gene>
<proteinExistence type="predicted"/>
<dbReference type="EMBL" id="JADLZT010000006">
    <property type="protein sequence ID" value="MBF6024792.1"/>
    <property type="molecule type" value="Genomic_DNA"/>
</dbReference>